<dbReference type="RefSeq" id="WP_068007462.1">
    <property type="nucleotide sequence ID" value="NZ_FOFM01000010.1"/>
</dbReference>
<evidence type="ECO:0000313" key="3">
    <source>
        <dbReference type="Proteomes" id="UP000076577"/>
    </source>
</evidence>
<organism evidence="2 3">
    <name type="scientific">Pseudovibrio axinellae</name>
    <dbReference type="NCBI Taxonomy" id="989403"/>
    <lineage>
        <taxon>Bacteria</taxon>
        <taxon>Pseudomonadati</taxon>
        <taxon>Pseudomonadota</taxon>
        <taxon>Alphaproteobacteria</taxon>
        <taxon>Hyphomicrobiales</taxon>
        <taxon>Stappiaceae</taxon>
        <taxon>Pseudovibrio</taxon>
    </lineage>
</organism>
<proteinExistence type="predicted"/>
<evidence type="ECO:0000256" key="1">
    <source>
        <dbReference type="SAM" id="Phobius"/>
    </source>
</evidence>
<comment type="caution">
    <text evidence="2">The sequence shown here is derived from an EMBL/GenBank/DDBJ whole genome shotgun (WGS) entry which is preliminary data.</text>
</comment>
<accession>A0A165XG26</accession>
<sequence length="79" mass="8845">MALVFDSLSYAKDLEDKGVPRKQAEAHANAARDYIMKDLVTKEDLRLALENHANVMTIRLTGIMAAILGSFALFDKFFI</sequence>
<keyword evidence="1" id="KW-0812">Transmembrane</keyword>
<name>A0A165XG26_9HYPH</name>
<dbReference type="OrthoDB" id="8453021at2"/>
<evidence type="ECO:0000313" key="2">
    <source>
        <dbReference type="EMBL" id="KZL17671.1"/>
    </source>
</evidence>
<dbReference type="PATRIC" id="fig|989403.3.peg.3222"/>
<dbReference type="AlphaFoldDB" id="A0A165XG26"/>
<evidence type="ECO:0008006" key="4">
    <source>
        <dbReference type="Google" id="ProtNLM"/>
    </source>
</evidence>
<keyword evidence="3" id="KW-1185">Reference proteome</keyword>
<protein>
    <recommendedName>
        <fullName evidence="4">DUF1640 domain-containing protein</fullName>
    </recommendedName>
</protein>
<dbReference type="STRING" id="989403.SAMN05421798_11075"/>
<feature type="transmembrane region" description="Helical" evidence="1">
    <location>
        <begin position="56"/>
        <end position="74"/>
    </location>
</feature>
<keyword evidence="1" id="KW-1133">Transmembrane helix</keyword>
<reference evidence="2 3" key="1">
    <citation type="journal article" date="2016" name="Front. Microbiol.">
        <title>Comparative Genomic Analysis Reveals a Diverse Repertoire of Genes Involved in Prokaryote-Eukaryote Interactions within the Pseudovibrio Genus.</title>
        <authorList>
            <person name="Romano S."/>
            <person name="Fernandez-Guerra A."/>
            <person name="Reen F.J."/>
            <person name="Glockner F.O."/>
            <person name="Crowley S.P."/>
            <person name="O'Sullivan O."/>
            <person name="Cotter P.D."/>
            <person name="Adams C."/>
            <person name="Dobson A.D."/>
            <person name="O'Gara F."/>
        </authorList>
    </citation>
    <scope>NUCLEOTIDE SEQUENCE [LARGE SCALE GENOMIC DNA]</scope>
    <source>
        <strain evidence="2 3">Ad2</strain>
    </source>
</reference>
<gene>
    <name evidence="2" type="ORF">PsAD2_03007</name>
</gene>
<dbReference type="EMBL" id="LMCB01000030">
    <property type="protein sequence ID" value="KZL17671.1"/>
    <property type="molecule type" value="Genomic_DNA"/>
</dbReference>
<keyword evidence="1" id="KW-0472">Membrane</keyword>
<dbReference type="Proteomes" id="UP000076577">
    <property type="component" value="Unassembled WGS sequence"/>
</dbReference>